<evidence type="ECO:0000313" key="2">
    <source>
        <dbReference type="Proteomes" id="UP001434883"/>
    </source>
</evidence>
<organism evidence="1 2">
    <name type="scientific">Xenoophorus captivus</name>
    <dbReference type="NCBI Taxonomy" id="1517983"/>
    <lineage>
        <taxon>Eukaryota</taxon>
        <taxon>Metazoa</taxon>
        <taxon>Chordata</taxon>
        <taxon>Craniata</taxon>
        <taxon>Vertebrata</taxon>
        <taxon>Euteleostomi</taxon>
        <taxon>Actinopterygii</taxon>
        <taxon>Neopterygii</taxon>
        <taxon>Teleostei</taxon>
        <taxon>Neoteleostei</taxon>
        <taxon>Acanthomorphata</taxon>
        <taxon>Ovalentaria</taxon>
        <taxon>Atherinomorphae</taxon>
        <taxon>Cyprinodontiformes</taxon>
        <taxon>Goodeidae</taxon>
        <taxon>Xenoophorus</taxon>
    </lineage>
</organism>
<dbReference type="Proteomes" id="UP001434883">
    <property type="component" value="Unassembled WGS sequence"/>
</dbReference>
<accession>A0ABV0QX56</accession>
<comment type="caution">
    <text evidence="1">The sequence shown here is derived from an EMBL/GenBank/DDBJ whole genome shotgun (WGS) entry which is preliminary data.</text>
</comment>
<gene>
    <name evidence="1" type="ORF">XENOCAPTIV_028114</name>
</gene>
<protein>
    <submittedName>
        <fullName evidence="1">Uncharacterized protein</fullName>
    </submittedName>
</protein>
<evidence type="ECO:0000313" key="1">
    <source>
        <dbReference type="EMBL" id="MEQ2200354.1"/>
    </source>
</evidence>
<sequence>MISLRGELASMSNPLKLSFCLYNDGNEKKIISQTLSLLAGRTLTSLRTLVLSFLLRNVLTNTKILLRFNKNMTSLFHGLYFARLHPTQPVMRPYPLQAFLALSLLSWYLFISRSHWG</sequence>
<reference evidence="1 2" key="1">
    <citation type="submission" date="2021-06" db="EMBL/GenBank/DDBJ databases">
        <authorList>
            <person name="Palmer J.M."/>
        </authorList>
    </citation>
    <scope>NUCLEOTIDE SEQUENCE [LARGE SCALE GENOMIC DNA]</scope>
    <source>
        <strain evidence="1 2">XC_2019</strain>
        <tissue evidence="1">Muscle</tissue>
    </source>
</reference>
<keyword evidence="2" id="KW-1185">Reference proteome</keyword>
<name>A0ABV0QX56_9TELE</name>
<proteinExistence type="predicted"/>
<dbReference type="EMBL" id="JAHRIN010025963">
    <property type="protein sequence ID" value="MEQ2200354.1"/>
    <property type="molecule type" value="Genomic_DNA"/>
</dbReference>